<gene>
    <name evidence="2" type="ORF">FVR03_14860</name>
</gene>
<sequence>MKNKILVLNLVFASIIALAFNACKDPFNDITDEEQNRSFMAVFRQQANTGNANDPLASQVVNTNDVYLVWNGINGAAGYRLQMKTQAGAWDRPADILWDTVVGPDVLKLTKKDLQYSTRHNFAIQTLSPRGEAYHSKWYGLGDGAHNDERADFDTGERYGIPDVVSVSNVTENSLRVWFDQTVYDTNPTVLNPSFQHENDMFLIDEILVEPASVNRDLPSKKITLTPTDLANGYVDVTGLSSNALYVVNGLNNKVKRYWDRLYNTTMVRMRGQVGAPILIPHVVDNLNTWAKQHNASRLDTILNNFLFDNELAEGTIFMLEAGKNYYINSGTVIAKGFTLKSNSPGTKATVLLGLGYSESNTANAHTPNFQLGRQAQAGEIGSITVGDVIFDGINFESPYAVNFFNQSLFPGKAISGNYFMNQHSASMPFTCSKLEVRNCNFQGIVRGWFRTQGSNRQVIENIIVDNCLFHDNGMYDVNGRGYAFITGEARSERTNIFNNVVIKNNSFIGISYDQLMRENANLNWAPSVVWNVTIENNTFLNAFSISNGRFLIAHPNAPINSSYTIKKNLFISVKAANDNRPFFQSGLNFTAYRPGLRFDITDNYSTAAKSANGAVTYFTSAEIFNNQPFSHASRGAGFNGGELNVGGLEATRVITGLTPIAPENLMIDPYPKGRQTGTTWAPDSHIYNLNGMRFRNTSEVQNHPIFTKGIGDPRWR</sequence>
<dbReference type="EMBL" id="VRTY01000057">
    <property type="protein sequence ID" value="TXK37682.1"/>
    <property type="molecule type" value="Genomic_DNA"/>
</dbReference>
<dbReference type="Proteomes" id="UP000321926">
    <property type="component" value="Unassembled WGS sequence"/>
</dbReference>
<dbReference type="OrthoDB" id="691503at2"/>
<proteinExistence type="predicted"/>
<feature type="signal peptide" evidence="1">
    <location>
        <begin position="1"/>
        <end position="19"/>
    </location>
</feature>
<dbReference type="AlphaFoldDB" id="A0A5C8JJQ5"/>
<organism evidence="2 3">
    <name type="scientific">Pontibacter qinzhouensis</name>
    <dbReference type="NCBI Taxonomy" id="2603253"/>
    <lineage>
        <taxon>Bacteria</taxon>
        <taxon>Pseudomonadati</taxon>
        <taxon>Bacteroidota</taxon>
        <taxon>Cytophagia</taxon>
        <taxon>Cytophagales</taxon>
        <taxon>Hymenobacteraceae</taxon>
        <taxon>Pontibacter</taxon>
    </lineage>
</organism>
<evidence type="ECO:0000313" key="3">
    <source>
        <dbReference type="Proteomes" id="UP000321926"/>
    </source>
</evidence>
<feature type="chain" id="PRO_5022991708" description="DUF4957 domain-containing protein" evidence="1">
    <location>
        <begin position="20"/>
        <end position="717"/>
    </location>
</feature>
<evidence type="ECO:0008006" key="4">
    <source>
        <dbReference type="Google" id="ProtNLM"/>
    </source>
</evidence>
<evidence type="ECO:0000313" key="2">
    <source>
        <dbReference type="EMBL" id="TXK37682.1"/>
    </source>
</evidence>
<protein>
    <recommendedName>
        <fullName evidence="4">DUF4957 domain-containing protein</fullName>
    </recommendedName>
</protein>
<keyword evidence="3" id="KW-1185">Reference proteome</keyword>
<dbReference type="SUPFAM" id="SSF51126">
    <property type="entry name" value="Pectin lyase-like"/>
    <property type="match status" value="1"/>
</dbReference>
<accession>A0A5C8JJQ5</accession>
<keyword evidence="1" id="KW-0732">Signal</keyword>
<dbReference type="InterPro" id="IPR011050">
    <property type="entry name" value="Pectin_lyase_fold/virulence"/>
</dbReference>
<evidence type="ECO:0000256" key="1">
    <source>
        <dbReference type="SAM" id="SignalP"/>
    </source>
</evidence>
<reference evidence="2 3" key="1">
    <citation type="submission" date="2019-08" db="EMBL/GenBank/DDBJ databases">
        <authorList>
            <person name="Shi S."/>
        </authorList>
    </citation>
    <scope>NUCLEOTIDE SEQUENCE [LARGE SCALE GENOMIC DNA]</scope>
    <source>
        <strain evidence="2 3">GY10130</strain>
    </source>
</reference>
<dbReference type="RefSeq" id="WP_147922548.1">
    <property type="nucleotide sequence ID" value="NZ_VRTY01000057.1"/>
</dbReference>
<comment type="caution">
    <text evidence="2">The sequence shown here is derived from an EMBL/GenBank/DDBJ whole genome shotgun (WGS) entry which is preliminary data.</text>
</comment>
<name>A0A5C8JJQ5_9BACT</name>